<comment type="similarity">
    <text evidence="1">Belongs to the Nudix hydrolase family.</text>
</comment>
<evidence type="ECO:0000313" key="3">
    <source>
        <dbReference type="EMBL" id="ALG86646.1"/>
    </source>
</evidence>
<evidence type="ECO:0000313" key="4">
    <source>
        <dbReference type="Proteomes" id="UP000063789"/>
    </source>
</evidence>
<dbReference type="PATRIC" id="fig|1136941.3.peg.1211"/>
<dbReference type="CDD" id="cd18873">
    <property type="entry name" value="NUDIX_NadM_like"/>
    <property type="match status" value="1"/>
</dbReference>
<evidence type="ECO:0000259" key="2">
    <source>
        <dbReference type="Pfam" id="PF00293"/>
    </source>
</evidence>
<dbReference type="InterPro" id="IPR000086">
    <property type="entry name" value="NUDIX_hydrolase_dom"/>
</dbReference>
<keyword evidence="4" id="KW-1185">Reference proteome</keyword>
<dbReference type="STRING" id="1136941.ACH46_05920"/>
<feature type="domain" description="Nudix hydrolase" evidence="2">
    <location>
        <begin position="3"/>
        <end position="123"/>
    </location>
</feature>
<dbReference type="AlphaFoldDB" id="A0A0N9NDV4"/>
<dbReference type="Pfam" id="PF00293">
    <property type="entry name" value="NUDIX"/>
    <property type="match status" value="1"/>
</dbReference>
<protein>
    <recommendedName>
        <fullName evidence="2">Nudix hydrolase domain-containing protein</fullName>
    </recommendedName>
</protein>
<dbReference type="Proteomes" id="UP000063789">
    <property type="component" value="Chromosome"/>
</dbReference>
<reference evidence="3 4" key="2">
    <citation type="journal article" date="2017" name="Int. J. Syst. Evol. Microbiol.">
        <title>Gordonia phthalatica sp. nov., a di-n-butyl phthalate-degrading bacterium isolated from activated sludge.</title>
        <authorList>
            <person name="Jin D."/>
            <person name="Kong X."/>
            <person name="Jia M."/>
            <person name="Yu X."/>
            <person name="Wang X."/>
            <person name="Zhuang X."/>
            <person name="Deng Y."/>
            <person name="Bai Z."/>
        </authorList>
    </citation>
    <scope>NUCLEOTIDE SEQUENCE [LARGE SCALE GENOMIC DNA]</scope>
    <source>
        <strain evidence="3 4">QH-11</strain>
    </source>
</reference>
<accession>A0A0N9NDV4</accession>
<dbReference type="PANTHER" id="PTHR43736:SF1">
    <property type="entry name" value="DIHYDRONEOPTERIN TRIPHOSPHATE DIPHOSPHATASE"/>
    <property type="match status" value="1"/>
</dbReference>
<evidence type="ECO:0000256" key="1">
    <source>
        <dbReference type="ARBA" id="ARBA00005582"/>
    </source>
</evidence>
<dbReference type="SUPFAM" id="SSF55811">
    <property type="entry name" value="Nudix"/>
    <property type="match status" value="1"/>
</dbReference>
<name>A0A0N9NDV4_9ACTN</name>
<proteinExistence type="inferred from homology"/>
<dbReference type="EMBL" id="CP011853">
    <property type="protein sequence ID" value="ALG86646.1"/>
    <property type="molecule type" value="Genomic_DNA"/>
</dbReference>
<reference evidence="4" key="1">
    <citation type="submission" date="2015-06" db="EMBL/GenBank/DDBJ databases">
        <title>Complete genome sequence and metabolic analysis of phthalate degradation pathway in Gordonia sp. QH-11.</title>
        <authorList>
            <person name="Jin D."/>
            <person name="Kong X."/>
            <person name="Bai Z."/>
        </authorList>
    </citation>
    <scope>NUCLEOTIDE SEQUENCE [LARGE SCALE GENOMIC DNA]</scope>
    <source>
        <strain evidence="4">QH-11</strain>
    </source>
</reference>
<dbReference type="PANTHER" id="PTHR43736">
    <property type="entry name" value="ADP-RIBOSE PYROPHOSPHATASE"/>
    <property type="match status" value="1"/>
</dbReference>
<dbReference type="InterPro" id="IPR015797">
    <property type="entry name" value="NUDIX_hydrolase-like_dom_sf"/>
</dbReference>
<organism evidence="3 4">
    <name type="scientific">Gordonia phthalatica</name>
    <dbReference type="NCBI Taxonomy" id="1136941"/>
    <lineage>
        <taxon>Bacteria</taxon>
        <taxon>Bacillati</taxon>
        <taxon>Actinomycetota</taxon>
        <taxon>Actinomycetes</taxon>
        <taxon>Mycobacteriales</taxon>
        <taxon>Gordoniaceae</taxon>
        <taxon>Gordonia</taxon>
    </lineage>
</organism>
<sequence length="198" mass="21186">MSVDAVVLRTGGGGTQVLVHRRAAEPFAGEWALPGVLLGAGERISDAAVRAAGKAGVAVDHVSGVGQLVVFDEPHRDPRGPTLSISAWITVAGFEPADPDEVRWVSWDAVPPLAFDHERILADVRPVLADKLWRDLTFSRALTGPGFSVRTALEITQSLAGAAVDRGNLNRTLKRIAVRSEEPVADGVGRPGAYWRWE</sequence>
<dbReference type="Gene3D" id="3.90.79.10">
    <property type="entry name" value="Nucleoside Triphosphate Pyrophosphohydrolase"/>
    <property type="match status" value="1"/>
</dbReference>
<dbReference type="KEGG" id="goq:ACH46_05920"/>
<gene>
    <name evidence="3" type="ORF">ACH46_05920</name>
</gene>